<dbReference type="GO" id="GO:0015808">
    <property type="term" value="P:L-alanine transport"/>
    <property type="evidence" value="ECO:0007669"/>
    <property type="project" value="TreeGrafter"/>
</dbReference>
<evidence type="ECO:0000256" key="3">
    <source>
        <dbReference type="ARBA" id="ARBA00022840"/>
    </source>
</evidence>
<dbReference type="InterPro" id="IPR027417">
    <property type="entry name" value="P-loop_NTPase"/>
</dbReference>
<evidence type="ECO:0000256" key="1">
    <source>
        <dbReference type="ARBA" id="ARBA00022448"/>
    </source>
</evidence>
<dbReference type="SUPFAM" id="SSF52540">
    <property type="entry name" value="P-loop containing nucleoside triphosphate hydrolases"/>
    <property type="match status" value="1"/>
</dbReference>
<dbReference type="GO" id="GO:0005304">
    <property type="term" value="F:L-valine transmembrane transporter activity"/>
    <property type="evidence" value="ECO:0007669"/>
    <property type="project" value="TreeGrafter"/>
</dbReference>
<name>A0A1H0IU79_9RHOB</name>
<proteinExistence type="predicted"/>
<dbReference type="InterPro" id="IPR003593">
    <property type="entry name" value="AAA+_ATPase"/>
</dbReference>
<sequence length="239" mass="25357">MLEVSDLRKSFGRLTVVDGVSTTVAGGECLGVMGPNGAGKSTLFDLLAGATPVDGGTIRLDGRDVTGLPPEIRVQAGIARAFQIPKPFPTLSVREHLVLAASAGQGLRGAALAGQVDEALERTGLGDKAGRTGRELRLLDRKRLELAKALASGPRVLLLDEISGGLTEHEVHALVDLIRGLKSPGLAILWIEHIAHALKAASDRILMLHLGRKVIEDIPDTVTRDPRVRELYLGQAHHA</sequence>
<dbReference type="RefSeq" id="WP_149788628.1">
    <property type="nucleotide sequence ID" value="NZ_FNIO01000005.1"/>
</dbReference>
<dbReference type="PANTHER" id="PTHR45772:SF7">
    <property type="entry name" value="AMINO ACID ABC TRANSPORTER ATP-BINDING PROTEIN"/>
    <property type="match status" value="1"/>
</dbReference>
<gene>
    <name evidence="5" type="ORF">SAMN05444142_103527</name>
</gene>
<dbReference type="PROSITE" id="PS50893">
    <property type="entry name" value="ABC_TRANSPORTER_2"/>
    <property type="match status" value="1"/>
</dbReference>
<dbReference type="GO" id="GO:0042941">
    <property type="term" value="P:D-alanine transmembrane transport"/>
    <property type="evidence" value="ECO:0007669"/>
    <property type="project" value="TreeGrafter"/>
</dbReference>
<dbReference type="EMBL" id="FQZZ01000003">
    <property type="protein sequence ID" value="SHK17543.1"/>
    <property type="molecule type" value="Genomic_DNA"/>
</dbReference>
<dbReference type="GO" id="GO:1903806">
    <property type="term" value="P:L-isoleucine import across plasma membrane"/>
    <property type="evidence" value="ECO:0007669"/>
    <property type="project" value="TreeGrafter"/>
</dbReference>
<keyword evidence="3 5" id="KW-0067">ATP-binding</keyword>
<keyword evidence="6" id="KW-1185">Reference proteome</keyword>
<feature type="domain" description="ABC transporter" evidence="4">
    <location>
        <begin position="2"/>
        <end position="235"/>
    </location>
</feature>
<dbReference type="Pfam" id="PF00005">
    <property type="entry name" value="ABC_tran"/>
    <property type="match status" value="1"/>
</dbReference>
<dbReference type="GO" id="GO:0015188">
    <property type="term" value="F:L-isoleucine transmembrane transporter activity"/>
    <property type="evidence" value="ECO:0007669"/>
    <property type="project" value="TreeGrafter"/>
</dbReference>
<evidence type="ECO:0000256" key="2">
    <source>
        <dbReference type="ARBA" id="ARBA00022741"/>
    </source>
</evidence>
<organism evidence="5 6">
    <name type="scientific">Lutimaribacter pacificus</name>
    <dbReference type="NCBI Taxonomy" id="391948"/>
    <lineage>
        <taxon>Bacteria</taxon>
        <taxon>Pseudomonadati</taxon>
        <taxon>Pseudomonadota</taxon>
        <taxon>Alphaproteobacteria</taxon>
        <taxon>Rhodobacterales</taxon>
        <taxon>Roseobacteraceae</taxon>
        <taxon>Lutimaribacter</taxon>
    </lineage>
</organism>
<evidence type="ECO:0000313" key="5">
    <source>
        <dbReference type="EMBL" id="SHK17543.1"/>
    </source>
</evidence>
<dbReference type="InterPro" id="IPR051120">
    <property type="entry name" value="ABC_AA/LPS_Transport"/>
</dbReference>
<evidence type="ECO:0000259" key="4">
    <source>
        <dbReference type="PROSITE" id="PS50893"/>
    </source>
</evidence>
<reference evidence="5 6" key="1">
    <citation type="submission" date="2016-11" db="EMBL/GenBank/DDBJ databases">
        <authorList>
            <person name="Varghese N."/>
            <person name="Submissions S."/>
        </authorList>
    </citation>
    <scope>NUCLEOTIDE SEQUENCE [LARGE SCALE GENOMIC DNA]</scope>
    <source>
        <strain evidence="5 6">DSM 29620</strain>
    </source>
</reference>
<dbReference type="Proteomes" id="UP000324252">
    <property type="component" value="Unassembled WGS sequence"/>
</dbReference>
<dbReference type="AlphaFoldDB" id="A0A1H0IU79"/>
<dbReference type="GO" id="GO:0005886">
    <property type="term" value="C:plasma membrane"/>
    <property type="evidence" value="ECO:0007669"/>
    <property type="project" value="TreeGrafter"/>
</dbReference>
<dbReference type="Gene3D" id="3.40.50.300">
    <property type="entry name" value="P-loop containing nucleotide triphosphate hydrolases"/>
    <property type="match status" value="1"/>
</dbReference>
<dbReference type="PANTHER" id="PTHR45772">
    <property type="entry name" value="CONSERVED COMPONENT OF ABC TRANSPORTER FOR NATURAL AMINO ACIDS-RELATED"/>
    <property type="match status" value="1"/>
</dbReference>
<accession>A0A1H0IU79</accession>
<dbReference type="InterPro" id="IPR003439">
    <property type="entry name" value="ABC_transporter-like_ATP-bd"/>
</dbReference>
<keyword evidence="1" id="KW-0813">Transport</keyword>
<protein>
    <submittedName>
        <fullName evidence="5">Amino acid/amide ABC transporter ATP-binding protein 1, HAAT family</fullName>
    </submittedName>
</protein>
<keyword evidence="2" id="KW-0547">Nucleotide-binding</keyword>
<dbReference type="GO" id="GO:0005524">
    <property type="term" value="F:ATP binding"/>
    <property type="evidence" value="ECO:0007669"/>
    <property type="project" value="UniProtKB-KW"/>
</dbReference>
<dbReference type="GO" id="GO:0016887">
    <property type="term" value="F:ATP hydrolysis activity"/>
    <property type="evidence" value="ECO:0007669"/>
    <property type="project" value="InterPro"/>
</dbReference>
<dbReference type="SMART" id="SM00382">
    <property type="entry name" value="AAA"/>
    <property type="match status" value="1"/>
</dbReference>
<evidence type="ECO:0000313" key="6">
    <source>
        <dbReference type="Proteomes" id="UP000324252"/>
    </source>
</evidence>
<dbReference type="GO" id="GO:1903805">
    <property type="term" value="P:L-valine import across plasma membrane"/>
    <property type="evidence" value="ECO:0007669"/>
    <property type="project" value="TreeGrafter"/>
</dbReference>
<dbReference type="GO" id="GO:0015192">
    <property type="term" value="F:L-phenylalanine transmembrane transporter activity"/>
    <property type="evidence" value="ECO:0007669"/>
    <property type="project" value="TreeGrafter"/>
</dbReference>
<dbReference type="OrthoDB" id="9806149at2"/>